<dbReference type="GeneID" id="18928053"/>
<proteinExistence type="predicted"/>
<feature type="compositionally biased region" description="Acidic residues" evidence="4">
    <location>
        <begin position="53"/>
        <end position="71"/>
    </location>
</feature>
<dbReference type="InterPro" id="IPR019775">
    <property type="entry name" value="WD40_repeat_CS"/>
</dbReference>
<dbReference type="Pfam" id="PF00400">
    <property type="entry name" value="WD40"/>
    <property type="match status" value="4"/>
</dbReference>
<dbReference type="OrthoDB" id="10261640at2759"/>
<evidence type="ECO:0000256" key="1">
    <source>
        <dbReference type="ARBA" id="ARBA00022574"/>
    </source>
</evidence>
<dbReference type="HOGENOM" id="CLU_000288_57_9_1"/>
<dbReference type="VEuPathDB" id="FungiDB:MELLADRAFT_42600"/>
<dbReference type="STRING" id="747676.F4RDZ1"/>
<evidence type="ECO:0000313" key="5">
    <source>
        <dbReference type="EMBL" id="EGG09528.1"/>
    </source>
</evidence>
<dbReference type="Proteomes" id="UP000001072">
    <property type="component" value="Unassembled WGS sequence"/>
</dbReference>
<dbReference type="InterPro" id="IPR015943">
    <property type="entry name" value="WD40/YVTN_repeat-like_dom_sf"/>
</dbReference>
<name>F4RDZ1_MELLP</name>
<dbReference type="InterPro" id="IPR051179">
    <property type="entry name" value="WD_repeat_multifunction"/>
</dbReference>
<feature type="repeat" description="WD" evidence="3">
    <location>
        <begin position="359"/>
        <end position="400"/>
    </location>
</feature>
<dbReference type="CDD" id="cd00200">
    <property type="entry name" value="WD40"/>
    <property type="match status" value="1"/>
</dbReference>
<dbReference type="EMBL" id="GL883097">
    <property type="protein sequence ID" value="EGG09528.1"/>
    <property type="molecule type" value="Genomic_DNA"/>
</dbReference>
<dbReference type="InterPro" id="IPR001680">
    <property type="entry name" value="WD40_rpt"/>
</dbReference>
<organism evidence="6">
    <name type="scientific">Melampsora larici-populina (strain 98AG31 / pathotype 3-4-7)</name>
    <name type="common">Poplar leaf rust fungus</name>
    <dbReference type="NCBI Taxonomy" id="747676"/>
    <lineage>
        <taxon>Eukaryota</taxon>
        <taxon>Fungi</taxon>
        <taxon>Dikarya</taxon>
        <taxon>Basidiomycota</taxon>
        <taxon>Pucciniomycotina</taxon>
        <taxon>Pucciniomycetes</taxon>
        <taxon>Pucciniales</taxon>
        <taxon>Melampsoraceae</taxon>
        <taxon>Melampsora</taxon>
    </lineage>
</organism>
<dbReference type="PANTHER" id="PTHR19857:SF8">
    <property type="entry name" value="ANGIO-ASSOCIATED MIGRATORY CELL PROTEIN"/>
    <property type="match status" value="1"/>
</dbReference>
<feature type="non-terminal residue" evidence="5">
    <location>
        <position position="432"/>
    </location>
</feature>
<dbReference type="eggNOG" id="KOG0296">
    <property type="taxonomic scope" value="Eukaryota"/>
</dbReference>
<feature type="region of interest" description="Disordered" evidence="4">
    <location>
        <begin position="1"/>
        <end position="76"/>
    </location>
</feature>
<dbReference type="FunCoup" id="F4RDZ1">
    <property type="interactions" value="434"/>
</dbReference>
<dbReference type="Gene3D" id="2.130.10.10">
    <property type="entry name" value="YVTN repeat-like/Quinoprotein amine dehydrogenase"/>
    <property type="match status" value="1"/>
</dbReference>
<feature type="repeat" description="WD" evidence="3">
    <location>
        <begin position="125"/>
        <end position="157"/>
    </location>
</feature>
<keyword evidence="6" id="KW-1185">Reference proteome</keyword>
<dbReference type="SMART" id="SM00320">
    <property type="entry name" value="WD40"/>
    <property type="match status" value="8"/>
</dbReference>
<evidence type="ECO:0000256" key="2">
    <source>
        <dbReference type="ARBA" id="ARBA00022737"/>
    </source>
</evidence>
<dbReference type="PROSITE" id="PS00678">
    <property type="entry name" value="WD_REPEATS_1"/>
    <property type="match status" value="1"/>
</dbReference>
<feature type="repeat" description="WD" evidence="3">
    <location>
        <begin position="214"/>
        <end position="255"/>
    </location>
</feature>
<dbReference type="SUPFAM" id="SSF50998">
    <property type="entry name" value="Quinoprotein alcohol dehydrogenase-like"/>
    <property type="match status" value="1"/>
</dbReference>
<gene>
    <name evidence="5" type="ORF">MELLADRAFT_42600</name>
</gene>
<dbReference type="AlphaFoldDB" id="F4RDZ1"/>
<dbReference type="PROSITE" id="PS50082">
    <property type="entry name" value="WD_REPEATS_2"/>
    <property type="match status" value="5"/>
</dbReference>
<protein>
    <submittedName>
        <fullName evidence="5">Uncharacterized protein</fullName>
    </submittedName>
</protein>
<dbReference type="KEGG" id="mlr:MELLADRAFT_42600"/>
<evidence type="ECO:0000313" key="6">
    <source>
        <dbReference type="Proteomes" id="UP000001072"/>
    </source>
</evidence>
<dbReference type="InParanoid" id="F4RDZ1"/>
<evidence type="ECO:0000256" key="3">
    <source>
        <dbReference type="PROSITE-ProRule" id="PRU00221"/>
    </source>
</evidence>
<keyword evidence="2" id="KW-0677">Repeat</keyword>
<feature type="repeat" description="WD" evidence="3">
    <location>
        <begin position="82"/>
        <end position="124"/>
    </location>
</feature>
<sequence length="432" mass="47544">MNAETPNTESNENQDGNGIVMIQEEDVAEIIELNQNEINHSDEEMETNSNQNDNDDNEDDDQEMETNETESEPIPGNFIGRFINHTSPIFHIATHPKLHNICASGGGDDLGYIWDSENGNLIETLNGHLESVSILKFSENGHYLASASVDGNIKIWQSQDLVNYNRWSFLIDLEGSEEVTWISWHPKGSVLLAGFADGLSTMWSIPSGETMQVFNGHNSMATCGQFTPDGKTIAVASEESRLIIFDPTTGSAIQRISLRETKNRFRTPDGSYGINSLAINPASTLCVLGGISNGGVRIVNIRTGLIIAALDNNHEGDATIEVAWYEPKKLGDGVPLIISTGTDGRICLYDAVSYRLRATMKHPEAITTMVLHIETGRLTTGSIDKTLISWDLRTGNEVQRHHGHHDMIHHVNLTCDEKRLISASEDGTACVF</sequence>
<keyword evidence="1 3" id="KW-0853">WD repeat</keyword>
<feature type="repeat" description="WD" evidence="3">
    <location>
        <begin position="176"/>
        <end position="213"/>
    </location>
</feature>
<evidence type="ECO:0000256" key="4">
    <source>
        <dbReference type="SAM" id="MobiDB-lite"/>
    </source>
</evidence>
<reference evidence="6" key="1">
    <citation type="journal article" date="2011" name="Proc. Natl. Acad. Sci. U.S.A.">
        <title>Obligate biotrophy features unraveled by the genomic analysis of rust fungi.</title>
        <authorList>
            <person name="Duplessis S."/>
            <person name="Cuomo C.A."/>
            <person name="Lin Y.-C."/>
            <person name="Aerts A."/>
            <person name="Tisserant E."/>
            <person name="Veneault-Fourrey C."/>
            <person name="Joly D.L."/>
            <person name="Hacquard S."/>
            <person name="Amselem J."/>
            <person name="Cantarel B.L."/>
            <person name="Chiu R."/>
            <person name="Coutinho P.M."/>
            <person name="Feau N."/>
            <person name="Field M."/>
            <person name="Frey P."/>
            <person name="Gelhaye E."/>
            <person name="Goldberg J."/>
            <person name="Grabherr M.G."/>
            <person name="Kodira C.D."/>
            <person name="Kohler A."/>
            <person name="Kuees U."/>
            <person name="Lindquist E.A."/>
            <person name="Lucas S.M."/>
            <person name="Mago R."/>
            <person name="Mauceli E."/>
            <person name="Morin E."/>
            <person name="Murat C."/>
            <person name="Pangilinan J.L."/>
            <person name="Park R."/>
            <person name="Pearson M."/>
            <person name="Quesneville H."/>
            <person name="Rouhier N."/>
            <person name="Sakthikumar S."/>
            <person name="Salamov A.A."/>
            <person name="Schmutz J."/>
            <person name="Selles B."/>
            <person name="Shapiro H."/>
            <person name="Tanguay P."/>
            <person name="Tuskan G.A."/>
            <person name="Henrissat B."/>
            <person name="Van de Peer Y."/>
            <person name="Rouze P."/>
            <person name="Ellis J.G."/>
            <person name="Dodds P.N."/>
            <person name="Schein J.E."/>
            <person name="Zhong S."/>
            <person name="Hamelin R.C."/>
            <person name="Grigoriev I.V."/>
            <person name="Szabo L.J."/>
            <person name="Martin F."/>
        </authorList>
    </citation>
    <scope>NUCLEOTIDE SEQUENCE [LARGE SCALE GENOMIC DNA]</scope>
    <source>
        <strain evidence="6">98AG31 / pathotype 3-4-7</strain>
    </source>
</reference>
<dbReference type="InterPro" id="IPR011047">
    <property type="entry name" value="Quinoprotein_ADH-like_sf"/>
</dbReference>
<dbReference type="PROSITE" id="PS50294">
    <property type="entry name" value="WD_REPEATS_REGION"/>
    <property type="match status" value="1"/>
</dbReference>
<feature type="compositionally biased region" description="Polar residues" evidence="4">
    <location>
        <begin position="1"/>
        <end position="16"/>
    </location>
</feature>
<accession>F4RDZ1</accession>
<dbReference type="PANTHER" id="PTHR19857">
    <property type="entry name" value="MITOCHONDRIAL DIVISION PROTEIN 1-RELATED"/>
    <property type="match status" value="1"/>
</dbReference>
<dbReference type="RefSeq" id="XP_007407255.1">
    <property type="nucleotide sequence ID" value="XM_007407193.1"/>
</dbReference>